<dbReference type="Proteomes" id="UP001146067">
    <property type="component" value="Unassembled WGS sequence"/>
</dbReference>
<evidence type="ECO:0000256" key="7">
    <source>
        <dbReference type="ARBA" id="ARBA00022798"/>
    </source>
</evidence>
<dbReference type="EMBL" id="JAPZVP010000011">
    <property type="protein sequence ID" value="MDA1360961.1"/>
    <property type="molecule type" value="Genomic_DNA"/>
</dbReference>
<reference evidence="12" key="1">
    <citation type="submission" date="2022-12" db="EMBL/GenBank/DDBJ databases">
        <title>Gycomyces niveus sp.nov.,a novel actinomycete isolated from soil in Shouguan.</title>
        <authorList>
            <person name="Yang X."/>
        </authorList>
    </citation>
    <scope>NUCLEOTIDE SEQUENCE</scope>
    <source>
        <strain evidence="12">NEAU-A15</strain>
    </source>
</reference>
<comment type="pathway">
    <text evidence="1">Glycerolipid metabolism; triacylglycerol biosynthesis.</text>
</comment>
<comment type="similarity">
    <text evidence="3">Belongs to the long-chain O-acyltransferase family.</text>
</comment>
<dbReference type="GO" id="GO:0051701">
    <property type="term" value="P:biological process involved in interaction with host"/>
    <property type="evidence" value="ECO:0007669"/>
    <property type="project" value="TreeGrafter"/>
</dbReference>
<dbReference type="AlphaFoldDB" id="A0A9X3PBC5"/>
<evidence type="ECO:0000256" key="4">
    <source>
        <dbReference type="ARBA" id="ARBA00013244"/>
    </source>
</evidence>
<dbReference type="SUPFAM" id="SSF52777">
    <property type="entry name" value="CoA-dependent acyltransferases"/>
    <property type="match status" value="2"/>
</dbReference>
<feature type="domain" description="O-acyltransferase WSD1-like N-terminal" evidence="11">
    <location>
        <begin position="29"/>
        <end position="159"/>
    </location>
</feature>
<evidence type="ECO:0000256" key="10">
    <source>
        <dbReference type="ARBA" id="ARBA00048109"/>
    </source>
</evidence>
<evidence type="ECO:0000256" key="6">
    <source>
        <dbReference type="ARBA" id="ARBA00022679"/>
    </source>
</evidence>
<keyword evidence="8" id="KW-0443">Lipid metabolism</keyword>
<name>A0A9X3PBC5_9ACTN</name>
<sequence>MDRALWSTPAVSPATRPHVGVVLHCAGAPPSLERIAAHVRERLPMVPALRSLPAGKRWRIAADLDLEPHVVERRIAPAPASLEAAVGDLIRAPLPEHAPAWQLHLLHGHTEDGFALLYRVHHSLQDGGGVVHTLEALFADGAEAPSSAERPVIAEVPRVSLRDMVTAAGAFLGGMRRAGTWASYPAGFSGERMPRWCEVPVDRLRRVARARGASVNDVYLAALAHALTEAARQLPSAPAAVPFLVPVNLRRPGEEDAPGNRVVLASIVVPGGRGGAEERLALTPGATGVLKSARLREAMRRITALTPTAVMAKGRRQVSRPAHAATLASSLALPRRLGFQGARVTRVSPVMWAPLGVPVAVVLLTYDDTATVCFTLDPAMPGLDELPDHWQAAVASWS</sequence>
<keyword evidence="7" id="KW-0319">Glycerol metabolism</keyword>
<comment type="caution">
    <text evidence="12">The sequence shown here is derived from an EMBL/GenBank/DDBJ whole genome shotgun (WGS) entry which is preliminary data.</text>
</comment>
<organism evidence="12 13">
    <name type="scientific">Glycomyces luteolus</name>
    <dbReference type="NCBI Taxonomy" id="2670330"/>
    <lineage>
        <taxon>Bacteria</taxon>
        <taxon>Bacillati</taxon>
        <taxon>Actinomycetota</taxon>
        <taxon>Actinomycetes</taxon>
        <taxon>Glycomycetales</taxon>
        <taxon>Glycomycetaceae</taxon>
        <taxon>Glycomyces</taxon>
    </lineage>
</organism>
<evidence type="ECO:0000256" key="9">
    <source>
        <dbReference type="ARBA" id="ARBA00023315"/>
    </source>
</evidence>
<protein>
    <recommendedName>
        <fullName evidence="4">diacylglycerol O-acyltransferase</fullName>
        <ecNumber evidence="4">2.3.1.20</ecNumber>
    </recommendedName>
</protein>
<dbReference type="GO" id="GO:0071731">
    <property type="term" value="P:response to nitric oxide"/>
    <property type="evidence" value="ECO:0007669"/>
    <property type="project" value="TreeGrafter"/>
</dbReference>
<evidence type="ECO:0000259" key="11">
    <source>
        <dbReference type="Pfam" id="PF03007"/>
    </source>
</evidence>
<dbReference type="GO" id="GO:0001666">
    <property type="term" value="P:response to hypoxia"/>
    <property type="evidence" value="ECO:0007669"/>
    <property type="project" value="TreeGrafter"/>
</dbReference>
<accession>A0A9X3PBC5</accession>
<comment type="catalytic activity">
    <reaction evidence="10">
        <text>an acyl-CoA + a 1,2-diacyl-sn-glycerol = a triacyl-sn-glycerol + CoA</text>
        <dbReference type="Rhea" id="RHEA:10868"/>
        <dbReference type="ChEBI" id="CHEBI:17815"/>
        <dbReference type="ChEBI" id="CHEBI:57287"/>
        <dbReference type="ChEBI" id="CHEBI:58342"/>
        <dbReference type="ChEBI" id="CHEBI:64615"/>
        <dbReference type="EC" id="2.3.1.20"/>
    </reaction>
</comment>
<keyword evidence="13" id="KW-1185">Reference proteome</keyword>
<dbReference type="PANTHER" id="PTHR31650">
    <property type="entry name" value="O-ACYLTRANSFERASE (WSD1-LIKE) FAMILY PROTEIN"/>
    <property type="match status" value="1"/>
</dbReference>
<evidence type="ECO:0000256" key="3">
    <source>
        <dbReference type="ARBA" id="ARBA00009587"/>
    </source>
</evidence>
<comment type="pathway">
    <text evidence="2">Lipid metabolism.</text>
</comment>
<gene>
    <name evidence="12" type="ORF">O1R50_15120</name>
</gene>
<dbReference type="PANTHER" id="PTHR31650:SF1">
    <property type="entry name" value="WAX ESTER SYNTHASE_DIACYLGLYCEROL ACYLTRANSFERASE 4-RELATED"/>
    <property type="match status" value="1"/>
</dbReference>
<evidence type="ECO:0000256" key="1">
    <source>
        <dbReference type="ARBA" id="ARBA00004771"/>
    </source>
</evidence>
<dbReference type="RefSeq" id="WP_270110922.1">
    <property type="nucleotide sequence ID" value="NZ_JAPZVP010000011.1"/>
</dbReference>
<keyword evidence="6" id="KW-0808">Transferase</keyword>
<evidence type="ECO:0000313" key="12">
    <source>
        <dbReference type="EMBL" id="MDA1360961.1"/>
    </source>
</evidence>
<dbReference type="GO" id="GO:0006071">
    <property type="term" value="P:glycerol metabolic process"/>
    <property type="evidence" value="ECO:0007669"/>
    <property type="project" value="UniProtKB-KW"/>
</dbReference>
<evidence type="ECO:0000256" key="8">
    <source>
        <dbReference type="ARBA" id="ARBA00023098"/>
    </source>
</evidence>
<keyword evidence="5" id="KW-0444">Lipid biosynthesis</keyword>
<dbReference type="GO" id="GO:0005886">
    <property type="term" value="C:plasma membrane"/>
    <property type="evidence" value="ECO:0007669"/>
    <property type="project" value="TreeGrafter"/>
</dbReference>
<evidence type="ECO:0000256" key="2">
    <source>
        <dbReference type="ARBA" id="ARBA00005189"/>
    </source>
</evidence>
<dbReference type="Pfam" id="PF03007">
    <property type="entry name" value="WS_DGAT_cat"/>
    <property type="match status" value="1"/>
</dbReference>
<dbReference type="GO" id="GO:0004144">
    <property type="term" value="F:diacylglycerol O-acyltransferase activity"/>
    <property type="evidence" value="ECO:0007669"/>
    <property type="project" value="UniProtKB-EC"/>
</dbReference>
<dbReference type="EC" id="2.3.1.20" evidence="4"/>
<dbReference type="InterPro" id="IPR004255">
    <property type="entry name" value="O-acyltransferase_WSD1_N"/>
</dbReference>
<evidence type="ECO:0000313" key="13">
    <source>
        <dbReference type="Proteomes" id="UP001146067"/>
    </source>
</evidence>
<dbReference type="GO" id="GO:0019432">
    <property type="term" value="P:triglyceride biosynthetic process"/>
    <property type="evidence" value="ECO:0007669"/>
    <property type="project" value="TreeGrafter"/>
</dbReference>
<proteinExistence type="inferred from homology"/>
<evidence type="ECO:0000256" key="5">
    <source>
        <dbReference type="ARBA" id="ARBA00022516"/>
    </source>
</evidence>
<keyword evidence="9" id="KW-0012">Acyltransferase</keyword>
<dbReference type="InterPro" id="IPR045034">
    <property type="entry name" value="O-acyltransferase_WSD1-like"/>
</dbReference>